<dbReference type="Proteomes" id="UP000253872">
    <property type="component" value="Unassembled WGS sequence"/>
</dbReference>
<dbReference type="Pfam" id="PF04221">
    <property type="entry name" value="RelB"/>
    <property type="match status" value="1"/>
</dbReference>
<protein>
    <submittedName>
        <fullName evidence="3">Type II toxin-antitoxin system RelB/DinJ family antitoxin</fullName>
    </submittedName>
</protein>
<dbReference type="InterPro" id="IPR013321">
    <property type="entry name" value="Arc_rbn_hlx_hlx"/>
</dbReference>
<evidence type="ECO:0000313" key="3">
    <source>
        <dbReference type="EMBL" id="RDE72608.1"/>
    </source>
</evidence>
<comment type="similarity">
    <text evidence="1">Belongs to the RelB/DinJ antitoxin family.</text>
</comment>
<dbReference type="GO" id="GO:0006351">
    <property type="term" value="P:DNA-templated transcription"/>
    <property type="evidence" value="ECO:0007669"/>
    <property type="project" value="TreeGrafter"/>
</dbReference>
<accession>A0A369YFI6</accession>
<dbReference type="EMBL" id="QEPN01000003">
    <property type="protein sequence ID" value="RDE72608.1"/>
    <property type="molecule type" value="Genomic_DNA"/>
</dbReference>
<dbReference type="Gene3D" id="1.10.1220.10">
    <property type="entry name" value="Met repressor-like"/>
    <property type="match status" value="1"/>
</dbReference>
<dbReference type="PANTHER" id="PTHR38781:SF1">
    <property type="entry name" value="ANTITOXIN DINJ-RELATED"/>
    <property type="match status" value="1"/>
</dbReference>
<evidence type="ECO:0000313" key="4">
    <source>
        <dbReference type="Proteomes" id="UP000253872"/>
    </source>
</evidence>
<proteinExistence type="inferred from homology"/>
<sequence>MAAISFRVPDATKTAAFEVFKNYGLSPSQAFNLFLAQVAKTQTIPVSLDYQAKPNTKTLAAIEELEQGEGETIQLQDGESLGEALFRIAQE</sequence>
<dbReference type="NCBIfam" id="TIGR02384">
    <property type="entry name" value="RelB_DinJ"/>
    <property type="match status" value="1"/>
</dbReference>
<evidence type="ECO:0000256" key="2">
    <source>
        <dbReference type="ARBA" id="ARBA00022649"/>
    </source>
</evidence>
<dbReference type="PANTHER" id="PTHR38781">
    <property type="entry name" value="ANTITOXIN DINJ-RELATED"/>
    <property type="match status" value="1"/>
</dbReference>
<dbReference type="InterPro" id="IPR007337">
    <property type="entry name" value="RelB/DinJ"/>
</dbReference>
<reference evidence="3 4" key="1">
    <citation type="submission" date="2018-05" db="EMBL/GenBank/DDBJ databases">
        <title>Draft Genome Sequences for a Diverse set of 7 Haemophilus Species.</title>
        <authorList>
            <person name="Nichols M."/>
            <person name="Topaz N."/>
            <person name="Wang X."/>
            <person name="Wang X."/>
            <person name="Boxrud D."/>
        </authorList>
    </citation>
    <scope>NUCLEOTIDE SEQUENCE [LARGE SCALE GENOMIC DNA]</scope>
    <source>
        <strain evidence="3 4">C2002001239</strain>
    </source>
</reference>
<gene>
    <name evidence="3" type="ORF">DPV93_04820</name>
</gene>
<dbReference type="RefSeq" id="WP_111402613.1">
    <property type="nucleotide sequence ID" value="NZ_QEPN01000003.1"/>
</dbReference>
<comment type="caution">
    <text evidence="3">The sequence shown here is derived from an EMBL/GenBank/DDBJ whole genome shotgun (WGS) entry which is preliminary data.</text>
</comment>
<evidence type="ECO:0000256" key="1">
    <source>
        <dbReference type="ARBA" id="ARBA00010562"/>
    </source>
</evidence>
<dbReference type="AlphaFoldDB" id="A0A369YFI6"/>
<dbReference type="GO" id="GO:0006355">
    <property type="term" value="P:regulation of DNA-templated transcription"/>
    <property type="evidence" value="ECO:0007669"/>
    <property type="project" value="InterPro"/>
</dbReference>
<keyword evidence="2" id="KW-1277">Toxin-antitoxin system</keyword>
<organism evidence="3 4">
    <name type="scientific">Haemophilus sputorum</name>
    <dbReference type="NCBI Taxonomy" id="1078480"/>
    <lineage>
        <taxon>Bacteria</taxon>
        <taxon>Pseudomonadati</taxon>
        <taxon>Pseudomonadota</taxon>
        <taxon>Gammaproteobacteria</taxon>
        <taxon>Pasteurellales</taxon>
        <taxon>Pasteurellaceae</taxon>
        <taxon>Haemophilus</taxon>
    </lineage>
</organism>
<name>A0A369YFI6_9PAST</name>